<dbReference type="PANTHER" id="PTHR43047">
    <property type="entry name" value="TWO-COMPONENT HISTIDINE PROTEIN KINASE"/>
    <property type="match status" value="1"/>
</dbReference>
<sequence length="762" mass="83731">MARAEAAHASAQSDSIKGLAQSIAKPAYRRLLTAEPALRRAVPALIIAFLLTIAVGAFVQVLDHRRSALADATKDIETIAEVMSQRLERPRNVDRTTAWRRAQQELDQARTPRTTAAGRQIVVTGPDGMIIAAAPDVAGITGRRLIDVLGDAHPLTILGEKAGVMDITLPDGKRALATVRMLEDPLGQLAVYQRRTDALAAWRSDTALTVTLSATTGFVLLILGFAFHWQATRAREADLIYDTVRSRIDTALNRGRCGLWDWDLARGRIFWSHSMFAILGLETRDELLTFGEINKYVHPDDIDLYDLATQVADARLNAIDHDFRMLHANGGWVWLRVRCEVVRQHGEPGIHLIGIAVDVTEQKTLVEKTTAADMRLRDAIETIPEAFVLWDSDNRLVLCNSNFQDLHKLPDDIIQAGTPYEIIAAAGQTHLNIGKVANVGPELPGARTFEAQLDTRNWLFSERRTKDGGYVSVGTNITSLKQQERKLKNSETRLLATIEDLRQSKQQLEDLAEKYAAEKTRAEEANQAKSKFLANMSHELRTPLNAIIGFSEIMEKGMFGKLGVDKYHEYCRDIHQSGQYLLDVINDVLDMSKIEAGRMKLEPEDLVLNDILADAIRVVSTHGAEKNLTLSSSISSDITLRADRRAIKQIALNLLSNAVKFTPAGGHVTVRGRRAGGCVLVSISDSGIGIAQEALQKLGHPFEQVESQLTKTHHGSGLGLAIAKSLVELHGGRMRIRSTPGVGTIVQVRLSADGPCKGQIAA</sequence>
<dbReference type="SMART" id="SM00387">
    <property type="entry name" value="HATPase_c"/>
    <property type="match status" value="1"/>
</dbReference>
<keyword evidence="4" id="KW-0808">Transferase</keyword>
<comment type="catalytic activity">
    <reaction evidence="1">
        <text>ATP + protein L-histidine = ADP + protein N-phospho-L-histidine.</text>
        <dbReference type="EC" id="2.7.13.3"/>
    </reaction>
</comment>
<dbReference type="SMART" id="SM00086">
    <property type="entry name" value="PAC"/>
    <property type="match status" value="1"/>
</dbReference>
<organism evidence="6 7">
    <name type="scientific">Pseudorhodoplanes sinuspersici</name>
    <dbReference type="NCBI Taxonomy" id="1235591"/>
    <lineage>
        <taxon>Bacteria</taxon>
        <taxon>Pseudomonadati</taxon>
        <taxon>Pseudomonadota</taxon>
        <taxon>Alphaproteobacteria</taxon>
        <taxon>Hyphomicrobiales</taxon>
        <taxon>Pseudorhodoplanes</taxon>
    </lineage>
</organism>
<dbReference type="InterPro" id="IPR000700">
    <property type="entry name" value="PAS-assoc_C"/>
</dbReference>
<dbReference type="Gene3D" id="3.30.450.20">
    <property type="entry name" value="PAS domain"/>
    <property type="match status" value="2"/>
</dbReference>
<dbReference type="InterPro" id="IPR035965">
    <property type="entry name" value="PAS-like_dom_sf"/>
</dbReference>
<evidence type="ECO:0000256" key="1">
    <source>
        <dbReference type="ARBA" id="ARBA00000085"/>
    </source>
</evidence>
<evidence type="ECO:0000256" key="4">
    <source>
        <dbReference type="ARBA" id="ARBA00022679"/>
    </source>
</evidence>
<keyword evidence="7" id="KW-1185">Reference proteome</keyword>
<dbReference type="PROSITE" id="PS50113">
    <property type="entry name" value="PAC"/>
    <property type="match status" value="1"/>
</dbReference>
<dbReference type="KEGG" id="psin:CAK95_19180"/>
<dbReference type="RefSeq" id="WP_086089374.1">
    <property type="nucleotide sequence ID" value="NZ_CP021112.1"/>
</dbReference>
<dbReference type="SUPFAM" id="SSF47384">
    <property type="entry name" value="Homodimeric domain of signal transducing histidine kinase"/>
    <property type="match status" value="1"/>
</dbReference>
<dbReference type="Gene3D" id="1.10.287.130">
    <property type="match status" value="1"/>
</dbReference>
<dbReference type="EC" id="2.7.13.3" evidence="2"/>
<accession>A0A1W6ZU76</accession>
<dbReference type="CDD" id="cd16922">
    <property type="entry name" value="HATPase_EvgS-ArcB-TorS-like"/>
    <property type="match status" value="1"/>
</dbReference>
<dbReference type="NCBIfam" id="TIGR00229">
    <property type="entry name" value="sensory_box"/>
    <property type="match status" value="1"/>
</dbReference>
<dbReference type="AlphaFoldDB" id="A0A1W6ZU76"/>
<name>A0A1W6ZU76_9HYPH</name>
<dbReference type="PROSITE" id="PS50109">
    <property type="entry name" value="HIS_KIN"/>
    <property type="match status" value="1"/>
</dbReference>
<dbReference type="SMART" id="SM00388">
    <property type="entry name" value="HisKA"/>
    <property type="match status" value="1"/>
</dbReference>
<dbReference type="InterPro" id="IPR036097">
    <property type="entry name" value="HisK_dim/P_sf"/>
</dbReference>
<dbReference type="SMART" id="SM00091">
    <property type="entry name" value="PAS"/>
    <property type="match status" value="2"/>
</dbReference>
<dbReference type="InterPro" id="IPR001610">
    <property type="entry name" value="PAC"/>
</dbReference>
<dbReference type="PRINTS" id="PR00344">
    <property type="entry name" value="BCTRLSENSOR"/>
</dbReference>
<evidence type="ECO:0000256" key="5">
    <source>
        <dbReference type="ARBA" id="ARBA00022777"/>
    </source>
</evidence>
<dbReference type="InterPro" id="IPR000014">
    <property type="entry name" value="PAS"/>
</dbReference>
<dbReference type="FunFam" id="3.30.565.10:FF:000006">
    <property type="entry name" value="Sensor histidine kinase WalK"/>
    <property type="match status" value="1"/>
</dbReference>
<dbReference type="PANTHER" id="PTHR43047:SF72">
    <property type="entry name" value="OSMOSENSING HISTIDINE PROTEIN KINASE SLN1"/>
    <property type="match status" value="1"/>
</dbReference>
<dbReference type="Proteomes" id="UP000194137">
    <property type="component" value="Chromosome"/>
</dbReference>
<keyword evidence="5 6" id="KW-0418">Kinase</keyword>
<dbReference type="InterPro" id="IPR036890">
    <property type="entry name" value="HATPase_C_sf"/>
</dbReference>
<reference evidence="6 7" key="1">
    <citation type="submission" date="2017-05" db="EMBL/GenBank/DDBJ databases">
        <title>Full genome sequence of Pseudorhodoplanes sinuspersici.</title>
        <authorList>
            <person name="Dastgheib S.M.M."/>
            <person name="Shavandi M."/>
            <person name="Tirandaz H."/>
        </authorList>
    </citation>
    <scope>NUCLEOTIDE SEQUENCE [LARGE SCALE GENOMIC DNA]</scope>
    <source>
        <strain evidence="6 7">RIPI110</strain>
    </source>
</reference>
<dbReference type="InterPro" id="IPR003661">
    <property type="entry name" value="HisK_dim/P_dom"/>
</dbReference>
<protein>
    <recommendedName>
        <fullName evidence="2">histidine kinase</fullName>
        <ecNumber evidence="2">2.7.13.3</ecNumber>
    </recommendedName>
</protein>
<dbReference type="CDD" id="cd00130">
    <property type="entry name" value="PAS"/>
    <property type="match status" value="1"/>
</dbReference>
<evidence type="ECO:0000256" key="2">
    <source>
        <dbReference type="ARBA" id="ARBA00012438"/>
    </source>
</evidence>
<proteinExistence type="predicted"/>
<evidence type="ECO:0000256" key="3">
    <source>
        <dbReference type="ARBA" id="ARBA00022553"/>
    </source>
</evidence>
<dbReference type="InterPro" id="IPR005467">
    <property type="entry name" value="His_kinase_dom"/>
</dbReference>
<keyword evidence="3" id="KW-0597">Phosphoprotein</keyword>
<dbReference type="Pfam" id="PF02518">
    <property type="entry name" value="HATPase_c"/>
    <property type="match status" value="1"/>
</dbReference>
<dbReference type="Pfam" id="PF12860">
    <property type="entry name" value="PAS_7"/>
    <property type="match status" value="1"/>
</dbReference>
<dbReference type="InterPro" id="IPR004358">
    <property type="entry name" value="Sig_transdc_His_kin-like_C"/>
</dbReference>
<dbReference type="STRING" id="1235591.CAK95_19180"/>
<gene>
    <name evidence="6" type="ORF">CAK95_19180</name>
</gene>
<dbReference type="Pfam" id="PF00512">
    <property type="entry name" value="HisKA"/>
    <property type="match status" value="1"/>
</dbReference>
<evidence type="ECO:0000313" key="6">
    <source>
        <dbReference type="EMBL" id="ARQ00979.1"/>
    </source>
</evidence>
<dbReference type="Gene3D" id="2.10.70.100">
    <property type="match status" value="1"/>
</dbReference>
<dbReference type="InterPro" id="IPR003594">
    <property type="entry name" value="HATPase_dom"/>
</dbReference>
<dbReference type="OrthoDB" id="9801651at2"/>
<dbReference type="CDD" id="cd00082">
    <property type="entry name" value="HisKA"/>
    <property type="match status" value="1"/>
</dbReference>
<dbReference type="SUPFAM" id="SSF55785">
    <property type="entry name" value="PYP-like sensor domain (PAS domain)"/>
    <property type="match status" value="2"/>
</dbReference>
<dbReference type="Gene3D" id="3.30.565.10">
    <property type="entry name" value="Histidine kinase-like ATPase, C-terminal domain"/>
    <property type="match status" value="1"/>
</dbReference>
<evidence type="ECO:0000313" key="7">
    <source>
        <dbReference type="Proteomes" id="UP000194137"/>
    </source>
</evidence>
<dbReference type="InterPro" id="IPR013655">
    <property type="entry name" value="PAS_fold_3"/>
</dbReference>
<dbReference type="SUPFAM" id="SSF55874">
    <property type="entry name" value="ATPase domain of HSP90 chaperone/DNA topoisomerase II/histidine kinase"/>
    <property type="match status" value="1"/>
</dbReference>
<dbReference type="GO" id="GO:0005886">
    <property type="term" value="C:plasma membrane"/>
    <property type="evidence" value="ECO:0007669"/>
    <property type="project" value="TreeGrafter"/>
</dbReference>
<dbReference type="GO" id="GO:0009927">
    <property type="term" value="F:histidine phosphotransfer kinase activity"/>
    <property type="evidence" value="ECO:0007669"/>
    <property type="project" value="TreeGrafter"/>
</dbReference>
<dbReference type="Pfam" id="PF08447">
    <property type="entry name" value="PAS_3"/>
    <property type="match status" value="1"/>
</dbReference>
<dbReference type="GO" id="GO:0000155">
    <property type="term" value="F:phosphorelay sensor kinase activity"/>
    <property type="evidence" value="ECO:0007669"/>
    <property type="project" value="InterPro"/>
</dbReference>
<dbReference type="EMBL" id="CP021112">
    <property type="protein sequence ID" value="ARQ00979.1"/>
    <property type="molecule type" value="Genomic_DNA"/>
</dbReference>